<accession>A0A0A9ZCG2</accession>
<sequence length="110" mass="12347">MFGHKTMLVLLSTVLVVELVDGQRLLVQTILDYYRELFELPRGAVRDVTDVKRTYDFIVIGAGSGGSVVANRLTENKDWSVLLIEAGKEEILLTDVPLLSSYILGTDYNW</sequence>
<dbReference type="InterPro" id="IPR012132">
    <property type="entry name" value="GMC_OxRdtase"/>
</dbReference>
<dbReference type="PANTHER" id="PTHR11552">
    <property type="entry name" value="GLUCOSE-METHANOL-CHOLINE GMC OXIDOREDUCTASE"/>
    <property type="match status" value="1"/>
</dbReference>
<evidence type="ECO:0000256" key="1">
    <source>
        <dbReference type="ARBA" id="ARBA00010790"/>
    </source>
</evidence>
<dbReference type="AlphaFoldDB" id="A0A0A9ZCG2"/>
<dbReference type="GO" id="GO:0016491">
    <property type="term" value="F:oxidoreductase activity"/>
    <property type="evidence" value="ECO:0007669"/>
    <property type="project" value="TreeGrafter"/>
</dbReference>
<dbReference type="InterPro" id="IPR036188">
    <property type="entry name" value="FAD/NAD-bd_sf"/>
</dbReference>
<organism evidence="3">
    <name type="scientific">Lygus hesperus</name>
    <name type="common">Western plant bug</name>
    <dbReference type="NCBI Taxonomy" id="30085"/>
    <lineage>
        <taxon>Eukaryota</taxon>
        <taxon>Metazoa</taxon>
        <taxon>Ecdysozoa</taxon>
        <taxon>Arthropoda</taxon>
        <taxon>Hexapoda</taxon>
        <taxon>Insecta</taxon>
        <taxon>Pterygota</taxon>
        <taxon>Neoptera</taxon>
        <taxon>Paraneoptera</taxon>
        <taxon>Hemiptera</taxon>
        <taxon>Heteroptera</taxon>
        <taxon>Panheteroptera</taxon>
        <taxon>Cimicomorpha</taxon>
        <taxon>Miridae</taxon>
        <taxon>Mirini</taxon>
        <taxon>Lygus</taxon>
    </lineage>
</organism>
<reference evidence="3" key="2">
    <citation type="submission" date="2014-07" db="EMBL/GenBank/DDBJ databases">
        <authorList>
            <person name="Hull J."/>
        </authorList>
    </citation>
    <scope>NUCLEOTIDE SEQUENCE</scope>
</reference>
<proteinExistence type="inferred from homology"/>
<evidence type="ECO:0000256" key="2">
    <source>
        <dbReference type="SAM" id="SignalP"/>
    </source>
</evidence>
<dbReference type="PANTHER" id="PTHR11552:SF227">
    <property type="entry name" value="GLUCOSE DEHYDROGENASE [FAD, QUINONE]-LIKE PROTEIN"/>
    <property type="match status" value="1"/>
</dbReference>
<protein>
    <submittedName>
        <fullName evidence="3">Glucose dehydrogenase [acceptor]</fullName>
    </submittedName>
</protein>
<feature type="chain" id="PRO_5002072963" evidence="2">
    <location>
        <begin position="23"/>
        <end position="110"/>
    </location>
</feature>
<dbReference type="EMBL" id="GBHO01002566">
    <property type="protein sequence ID" value="JAG41038.1"/>
    <property type="molecule type" value="Transcribed_RNA"/>
</dbReference>
<feature type="signal peptide" evidence="2">
    <location>
        <begin position="1"/>
        <end position="22"/>
    </location>
</feature>
<evidence type="ECO:0000313" key="3">
    <source>
        <dbReference type="EMBL" id="JAG41038.1"/>
    </source>
</evidence>
<reference evidence="3" key="1">
    <citation type="journal article" date="2014" name="PLoS ONE">
        <title>Transcriptome-Based Identification of ABC Transporters in the Western Tarnished Plant Bug Lygus hesperus.</title>
        <authorList>
            <person name="Hull J.J."/>
            <person name="Chaney K."/>
            <person name="Geib S.M."/>
            <person name="Fabrick J.A."/>
            <person name="Brent C.S."/>
            <person name="Walsh D."/>
            <person name="Lavine L.C."/>
        </authorList>
    </citation>
    <scope>NUCLEOTIDE SEQUENCE</scope>
</reference>
<dbReference type="Gene3D" id="3.50.50.60">
    <property type="entry name" value="FAD/NAD(P)-binding domain"/>
    <property type="match status" value="1"/>
</dbReference>
<comment type="similarity">
    <text evidence="1">Belongs to the GMC oxidoreductase family.</text>
</comment>
<name>A0A0A9ZCG2_LYGHE</name>
<dbReference type="GO" id="GO:0050660">
    <property type="term" value="F:flavin adenine dinucleotide binding"/>
    <property type="evidence" value="ECO:0007669"/>
    <property type="project" value="InterPro"/>
</dbReference>
<dbReference type="SUPFAM" id="SSF51905">
    <property type="entry name" value="FAD/NAD(P)-binding domain"/>
    <property type="match status" value="1"/>
</dbReference>
<keyword evidence="2" id="KW-0732">Signal</keyword>
<feature type="non-terminal residue" evidence="3">
    <location>
        <position position="110"/>
    </location>
</feature>
<gene>
    <name evidence="3" type="primary">Gld_36</name>
    <name evidence="3" type="ORF">CM83_104895</name>
</gene>